<name>A0A2B4SMR9_STYPI</name>
<organism evidence="6 7">
    <name type="scientific">Stylophora pistillata</name>
    <name type="common">Smooth cauliflower coral</name>
    <dbReference type="NCBI Taxonomy" id="50429"/>
    <lineage>
        <taxon>Eukaryota</taxon>
        <taxon>Metazoa</taxon>
        <taxon>Cnidaria</taxon>
        <taxon>Anthozoa</taxon>
        <taxon>Hexacorallia</taxon>
        <taxon>Scleractinia</taxon>
        <taxon>Astrocoeniina</taxon>
        <taxon>Pocilloporidae</taxon>
        <taxon>Stylophora</taxon>
    </lineage>
</organism>
<protein>
    <submittedName>
        <fullName evidence="6">Protein lyl-1</fullName>
    </submittedName>
</protein>
<evidence type="ECO:0000256" key="3">
    <source>
        <dbReference type="ARBA" id="ARBA00023163"/>
    </source>
</evidence>
<dbReference type="InterPro" id="IPR036638">
    <property type="entry name" value="HLH_DNA-bd_sf"/>
</dbReference>
<evidence type="ECO:0000259" key="5">
    <source>
        <dbReference type="PROSITE" id="PS50888"/>
    </source>
</evidence>
<dbReference type="PANTHER" id="PTHR13864">
    <property type="entry name" value="T-CELL ACUTE LYMPHOCYTIC LEUKEMIA/STEM CELL LEUKEMIA-RELATED"/>
    <property type="match status" value="1"/>
</dbReference>
<dbReference type="GO" id="GO:0046983">
    <property type="term" value="F:protein dimerization activity"/>
    <property type="evidence" value="ECO:0007669"/>
    <property type="project" value="InterPro"/>
</dbReference>
<gene>
    <name evidence="6" type="primary">Lyl1</name>
    <name evidence="6" type="ORF">AWC38_SpisGene5007</name>
</gene>
<proteinExistence type="predicted"/>
<dbReference type="Pfam" id="PF00010">
    <property type="entry name" value="HLH"/>
    <property type="match status" value="1"/>
</dbReference>
<keyword evidence="1" id="KW-0805">Transcription regulation</keyword>
<dbReference type="PANTHER" id="PTHR13864:SF15">
    <property type="entry name" value="T-CELL ACUTE LYMPHOCYTIC LEUKEMIA PROTEIN 1 HOMOLOG-RELATED"/>
    <property type="match status" value="1"/>
</dbReference>
<dbReference type="OrthoDB" id="10069510at2759"/>
<sequence>MYTERSGEAQSKRLSSTVTLRDEIMDMDYHHFEGTAPESYALSPEGSACSSSGSETSLSPTPSPQAAMFYPPGHRLTLSYHNHCQSYMKRLYTNSRERWRQQHVNLAFGELRKLLPTYPPERKLSKNEILRLAMKYIRFLDDLLKDMGDNSKQNQDSREDVTDRKLKEERRENVQLHCKRQTNSSLSLMEGMETNVIDSSVPSIFDAH</sequence>
<dbReference type="PROSITE" id="PS50888">
    <property type="entry name" value="BHLH"/>
    <property type="match status" value="1"/>
</dbReference>
<dbReference type="GO" id="GO:0000978">
    <property type="term" value="F:RNA polymerase II cis-regulatory region sequence-specific DNA binding"/>
    <property type="evidence" value="ECO:0007669"/>
    <property type="project" value="TreeGrafter"/>
</dbReference>
<dbReference type="GO" id="GO:0000981">
    <property type="term" value="F:DNA-binding transcription factor activity, RNA polymerase II-specific"/>
    <property type="evidence" value="ECO:0007669"/>
    <property type="project" value="InterPro"/>
</dbReference>
<dbReference type="Gene3D" id="4.10.280.10">
    <property type="entry name" value="Helix-loop-helix DNA-binding domain"/>
    <property type="match status" value="1"/>
</dbReference>
<feature type="region of interest" description="Disordered" evidence="4">
    <location>
        <begin position="148"/>
        <end position="172"/>
    </location>
</feature>
<dbReference type="CDD" id="cd11413">
    <property type="entry name" value="bHLH_TS_TAL_LYL"/>
    <property type="match status" value="1"/>
</dbReference>
<keyword evidence="2" id="KW-0238">DNA-binding</keyword>
<feature type="region of interest" description="Disordered" evidence="4">
    <location>
        <begin position="40"/>
        <end position="66"/>
    </location>
</feature>
<keyword evidence="7" id="KW-1185">Reference proteome</keyword>
<evidence type="ECO:0000256" key="2">
    <source>
        <dbReference type="ARBA" id="ARBA00023125"/>
    </source>
</evidence>
<accession>A0A2B4SMR9</accession>
<feature type="compositionally biased region" description="Low complexity" evidence="4">
    <location>
        <begin position="41"/>
        <end position="60"/>
    </location>
</feature>
<dbReference type="FunFam" id="4.10.280.10:FF:000015">
    <property type="entry name" value="T-cell acute lymphocytic leukemia 1"/>
    <property type="match status" value="1"/>
</dbReference>
<dbReference type="InterPro" id="IPR011598">
    <property type="entry name" value="bHLH_dom"/>
</dbReference>
<comment type="caution">
    <text evidence="6">The sequence shown here is derived from an EMBL/GenBank/DDBJ whole genome shotgun (WGS) entry which is preliminary data.</text>
</comment>
<dbReference type="SUPFAM" id="SSF47459">
    <property type="entry name" value="HLH, helix-loop-helix DNA-binding domain"/>
    <property type="match status" value="1"/>
</dbReference>
<evidence type="ECO:0000256" key="4">
    <source>
        <dbReference type="SAM" id="MobiDB-lite"/>
    </source>
</evidence>
<dbReference type="AlphaFoldDB" id="A0A2B4SMR9"/>
<reference evidence="7" key="1">
    <citation type="journal article" date="2017" name="bioRxiv">
        <title>Comparative analysis of the genomes of Stylophora pistillata and Acropora digitifera provides evidence for extensive differences between species of corals.</title>
        <authorList>
            <person name="Voolstra C.R."/>
            <person name="Li Y."/>
            <person name="Liew Y.J."/>
            <person name="Baumgarten S."/>
            <person name="Zoccola D."/>
            <person name="Flot J.-F."/>
            <person name="Tambutte S."/>
            <person name="Allemand D."/>
            <person name="Aranda M."/>
        </authorList>
    </citation>
    <scope>NUCLEOTIDE SEQUENCE [LARGE SCALE GENOMIC DNA]</scope>
</reference>
<dbReference type="SMART" id="SM00353">
    <property type="entry name" value="HLH"/>
    <property type="match status" value="1"/>
</dbReference>
<evidence type="ECO:0000313" key="7">
    <source>
        <dbReference type="Proteomes" id="UP000225706"/>
    </source>
</evidence>
<dbReference type="Proteomes" id="UP000225706">
    <property type="component" value="Unassembled WGS sequence"/>
</dbReference>
<dbReference type="EMBL" id="LSMT01000054">
    <property type="protein sequence ID" value="PFX30170.1"/>
    <property type="molecule type" value="Genomic_DNA"/>
</dbReference>
<dbReference type="InterPro" id="IPR040238">
    <property type="entry name" value="TAL-like"/>
</dbReference>
<feature type="domain" description="BHLH" evidence="5">
    <location>
        <begin position="88"/>
        <end position="140"/>
    </location>
</feature>
<evidence type="ECO:0000313" key="6">
    <source>
        <dbReference type="EMBL" id="PFX30170.1"/>
    </source>
</evidence>
<evidence type="ECO:0000256" key="1">
    <source>
        <dbReference type="ARBA" id="ARBA00023015"/>
    </source>
</evidence>
<keyword evidence="3" id="KW-0804">Transcription</keyword>
<dbReference type="STRING" id="50429.A0A2B4SMR9"/>